<dbReference type="PANTHER" id="PTHR43591">
    <property type="entry name" value="METHYLTRANSFERASE"/>
    <property type="match status" value="1"/>
</dbReference>
<dbReference type="HOGENOM" id="CLU_010595_1_0_1"/>
<dbReference type="InterPro" id="IPR029063">
    <property type="entry name" value="SAM-dependent_MTases_sf"/>
</dbReference>
<dbReference type="SUPFAM" id="SSF53335">
    <property type="entry name" value="S-adenosyl-L-methionine-dependent methyltransferases"/>
    <property type="match status" value="1"/>
</dbReference>
<dbReference type="GO" id="GO:0008168">
    <property type="term" value="F:methyltransferase activity"/>
    <property type="evidence" value="ECO:0007669"/>
    <property type="project" value="TreeGrafter"/>
</dbReference>
<evidence type="ECO:0000313" key="1">
    <source>
        <dbReference type="EMBL" id="EEP78360.1"/>
    </source>
</evidence>
<proteinExistence type="predicted"/>
<dbReference type="Pfam" id="PF13489">
    <property type="entry name" value="Methyltransf_23"/>
    <property type="match status" value="1"/>
</dbReference>
<gene>
    <name evidence="1" type="ORF">UREG_03206</name>
</gene>
<keyword evidence="2" id="KW-1185">Reference proteome</keyword>
<evidence type="ECO:0000313" key="2">
    <source>
        <dbReference type="Proteomes" id="UP000002058"/>
    </source>
</evidence>
<dbReference type="EMBL" id="CH476616">
    <property type="protein sequence ID" value="EEP78360.1"/>
    <property type="molecule type" value="Genomic_DNA"/>
</dbReference>
<dbReference type="Gene3D" id="3.40.50.150">
    <property type="entry name" value="Vaccinia Virus protein VP39"/>
    <property type="match status" value="1"/>
</dbReference>
<dbReference type="GeneID" id="8439636"/>
<organism evidence="1 2">
    <name type="scientific">Uncinocarpus reesii (strain UAMH 1704)</name>
    <dbReference type="NCBI Taxonomy" id="336963"/>
    <lineage>
        <taxon>Eukaryota</taxon>
        <taxon>Fungi</taxon>
        <taxon>Dikarya</taxon>
        <taxon>Ascomycota</taxon>
        <taxon>Pezizomycotina</taxon>
        <taxon>Eurotiomycetes</taxon>
        <taxon>Eurotiomycetidae</taxon>
        <taxon>Onygenales</taxon>
        <taxon>Onygenaceae</taxon>
        <taxon>Uncinocarpus</taxon>
    </lineage>
</organism>
<dbReference type="OMA" id="WPKDKYY"/>
<dbReference type="Proteomes" id="UP000002058">
    <property type="component" value="Unassembled WGS sequence"/>
</dbReference>
<protein>
    <recommendedName>
        <fullName evidence="3">Methyltransferase</fullName>
    </recommendedName>
</protein>
<dbReference type="RefSeq" id="XP_002543689.1">
    <property type="nucleotide sequence ID" value="XM_002543643.1"/>
</dbReference>
<dbReference type="PANTHER" id="PTHR43591:SF24">
    <property type="entry name" value="2-METHOXY-6-POLYPRENYL-1,4-BENZOQUINOL METHYLASE, MITOCHONDRIAL"/>
    <property type="match status" value="1"/>
</dbReference>
<dbReference type="OrthoDB" id="2013972at2759"/>
<dbReference type="KEGG" id="ure:UREG_03206"/>
<accession>C4JPN4</accession>
<dbReference type="AlphaFoldDB" id="C4JPN4"/>
<reference evidence="2" key="1">
    <citation type="journal article" date="2009" name="Genome Res.">
        <title>Comparative genomic analyses of the human fungal pathogens Coccidioides and their relatives.</title>
        <authorList>
            <person name="Sharpton T.J."/>
            <person name="Stajich J.E."/>
            <person name="Rounsley S.D."/>
            <person name="Gardner M.J."/>
            <person name="Wortman J.R."/>
            <person name="Jordar V.S."/>
            <person name="Maiti R."/>
            <person name="Kodira C.D."/>
            <person name="Neafsey D.E."/>
            <person name="Zeng Q."/>
            <person name="Hung C.-Y."/>
            <person name="McMahan C."/>
            <person name="Muszewska A."/>
            <person name="Grynberg M."/>
            <person name="Mandel M.A."/>
            <person name="Kellner E.M."/>
            <person name="Barker B.M."/>
            <person name="Galgiani J.N."/>
            <person name="Orbach M.J."/>
            <person name="Kirkland T.N."/>
            <person name="Cole G.T."/>
            <person name="Henn M.R."/>
            <person name="Birren B.W."/>
            <person name="Taylor J.W."/>
        </authorList>
    </citation>
    <scope>NUCLEOTIDE SEQUENCE [LARGE SCALE GENOMIC DNA]</scope>
    <source>
        <strain evidence="2">UAMH 1704</strain>
    </source>
</reference>
<dbReference type="eggNOG" id="ENOG502QWIX">
    <property type="taxonomic scope" value="Eukaryota"/>
</dbReference>
<dbReference type="InParanoid" id="C4JPN4"/>
<dbReference type="CDD" id="cd02440">
    <property type="entry name" value="AdoMet_MTases"/>
    <property type="match status" value="1"/>
</dbReference>
<name>C4JPN4_UNCRE</name>
<dbReference type="VEuPathDB" id="FungiDB:UREG_03206"/>
<evidence type="ECO:0008006" key="3">
    <source>
        <dbReference type="Google" id="ProtNLM"/>
    </source>
</evidence>
<sequence>MAESTGNVGQAVDDHLEVDSQATENDSIYGSELSGYTASLTSSVVNYRQENGRRYHGYRDGNYLLPNDEEEADRLDMIHHMMLAIMKDKLFLAPLNPGLQKAMDLGTGTGIWAIDFADQFPSAEVIGNDLSPTQPSLVPPNLRFIVEDFEDEWVYPSNHFDFIHGRFLAGSVKDYAGLIKQCYKHTAPGQWVEFQDWDPNPYSEDGSLKGAALEKYYDLVVEPFLKTGYVANAGPHLERWLREAGFKDICVQKHIVPIGSWPKDKYYKKIGTWTILQYESGGFEAGAMAVLTRHAGWTEQEVKILASQARSDMRNRRIHGMFDCYVVYGRKPE</sequence>